<protein>
    <submittedName>
        <fullName evidence="2">DUF1801 domain-containing protein</fullName>
    </submittedName>
</protein>
<evidence type="ECO:0000313" key="3">
    <source>
        <dbReference type="Proteomes" id="UP000594800"/>
    </source>
</evidence>
<dbReference type="InterPro" id="IPR014922">
    <property type="entry name" value="YdhG-like"/>
</dbReference>
<accession>A0A7S9QC41</accession>
<evidence type="ECO:0000313" key="2">
    <source>
        <dbReference type="EMBL" id="QPH52686.1"/>
    </source>
</evidence>
<dbReference type="Proteomes" id="UP000594800">
    <property type="component" value="Chromosome"/>
</dbReference>
<reference evidence="2 3" key="1">
    <citation type="submission" date="2020-11" db="EMBL/GenBank/DDBJ databases">
        <title>Description of Pontivivens ytuae sp. nov. isolated from deep sea sediment of Mariana Trench.</title>
        <authorList>
            <person name="Wang Z."/>
            <person name="Sun Q.-L."/>
            <person name="Xu X.-D."/>
            <person name="Tang Y.-Z."/>
            <person name="Zhang J."/>
        </authorList>
    </citation>
    <scope>NUCLEOTIDE SEQUENCE [LARGE SCALE GENOMIC DNA]</scope>
    <source>
        <strain evidence="2 3">MT2928</strain>
    </source>
</reference>
<organism evidence="2 3">
    <name type="scientific">Pontivivens ytuae</name>
    <dbReference type="NCBI Taxonomy" id="2789856"/>
    <lineage>
        <taxon>Bacteria</taxon>
        <taxon>Pseudomonadati</taxon>
        <taxon>Pseudomonadota</taxon>
        <taxon>Alphaproteobacteria</taxon>
        <taxon>Rhodobacterales</taxon>
        <taxon>Paracoccaceae</taxon>
        <taxon>Pontivivens</taxon>
    </lineage>
</organism>
<dbReference type="RefSeq" id="WP_196101897.1">
    <property type="nucleotide sequence ID" value="NZ_CP064942.1"/>
</dbReference>
<name>A0A7S9QC41_9RHOB</name>
<sequence>MSDLKTAETDADPRAYVEAVEHKGRREDALILLDLFEQWSGWPPRMWGERLIGYGAYDYVYRSGRHARWFRTGFAPRKANLVIYLMPGVKKYADILADLGPYKNSVSCLYLPRLEKIDLNVLEDVVRRSLDDMADIYGPPA</sequence>
<keyword evidence="3" id="KW-1185">Reference proteome</keyword>
<evidence type="ECO:0000259" key="1">
    <source>
        <dbReference type="Pfam" id="PF08818"/>
    </source>
</evidence>
<gene>
    <name evidence="2" type="ORF">I0K15_12790</name>
</gene>
<feature type="domain" description="YdhG-like" evidence="1">
    <location>
        <begin position="25"/>
        <end position="129"/>
    </location>
</feature>
<dbReference type="KEGG" id="poz:I0K15_12790"/>
<dbReference type="EMBL" id="CP064942">
    <property type="protein sequence ID" value="QPH52686.1"/>
    <property type="molecule type" value="Genomic_DNA"/>
</dbReference>
<dbReference type="Pfam" id="PF08818">
    <property type="entry name" value="DUF1801"/>
    <property type="match status" value="1"/>
</dbReference>
<dbReference type="AlphaFoldDB" id="A0A7S9QC41"/>
<proteinExistence type="predicted"/>